<sequence>MDGGRGYLGSLTSDVAVCTEIDIISNSSLITKARSSALNGFTARLLESAVAIPEVCGSIVQEHIKYVARVLHYARFGNQTPSRSLLSHSASSARRTFYTGPRGAKLCSPGETAFRSAESRFPGTPHTLQPFHLLNLKTTSSTTNHMDQTTTQKQNKEKEQKGRSPLSSGRAGTINLRNIRDGVDVRTIRDGVDVRTTVMVRNIPNKMDTLKSDAGIEWMKTHHEEEKAAITQHYLAKIHKMQLHNLEHPTTRDPEPAEIQLREAYQHSQRALRAAPDNWPYGKKNTPGGEYQIVNKNPCLHSSFLARPGAAAVEIFGGLVDTAQECYCLFMRVKLGDSAIDACSQGAR</sequence>
<evidence type="ECO:0000313" key="2">
    <source>
        <dbReference type="EMBL" id="KAK8222716.1"/>
    </source>
</evidence>
<evidence type="ECO:0000313" key="3">
    <source>
        <dbReference type="Proteomes" id="UP001492380"/>
    </source>
</evidence>
<protein>
    <submittedName>
        <fullName evidence="2">Uncharacterized protein</fullName>
    </submittedName>
</protein>
<keyword evidence="3" id="KW-1185">Reference proteome</keyword>
<reference evidence="2 3" key="1">
    <citation type="submission" date="2024-04" db="EMBL/GenBank/DDBJ databases">
        <title>Phyllosticta paracitricarpa is synonymous to the EU quarantine fungus P. citricarpa based on phylogenomic analyses.</title>
        <authorList>
            <consortium name="Lawrence Berkeley National Laboratory"/>
            <person name="Van Ingen-Buijs V.A."/>
            <person name="Van Westerhoven A.C."/>
            <person name="Haridas S."/>
            <person name="Skiadas P."/>
            <person name="Martin F."/>
            <person name="Groenewald J.Z."/>
            <person name="Crous P.W."/>
            <person name="Seidl M.F."/>
        </authorList>
    </citation>
    <scope>NUCLEOTIDE SEQUENCE [LARGE SCALE GENOMIC DNA]</scope>
    <source>
        <strain evidence="2 3">CBS 123374</strain>
    </source>
</reference>
<organism evidence="2 3">
    <name type="scientific">Phyllosticta capitalensis</name>
    <dbReference type="NCBI Taxonomy" id="121624"/>
    <lineage>
        <taxon>Eukaryota</taxon>
        <taxon>Fungi</taxon>
        <taxon>Dikarya</taxon>
        <taxon>Ascomycota</taxon>
        <taxon>Pezizomycotina</taxon>
        <taxon>Dothideomycetes</taxon>
        <taxon>Dothideomycetes incertae sedis</taxon>
        <taxon>Botryosphaeriales</taxon>
        <taxon>Phyllostictaceae</taxon>
        <taxon>Phyllosticta</taxon>
    </lineage>
</organism>
<feature type="region of interest" description="Disordered" evidence="1">
    <location>
        <begin position="138"/>
        <end position="172"/>
    </location>
</feature>
<dbReference type="EMBL" id="JBBWRZ010000015">
    <property type="protein sequence ID" value="KAK8222716.1"/>
    <property type="molecule type" value="Genomic_DNA"/>
</dbReference>
<accession>A0ABR1Y8P1</accession>
<dbReference type="Proteomes" id="UP001492380">
    <property type="component" value="Unassembled WGS sequence"/>
</dbReference>
<evidence type="ECO:0000256" key="1">
    <source>
        <dbReference type="SAM" id="MobiDB-lite"/>
    </source>
</evidence>
<name>A0ABR1Y8P1_9PEZI</name>
<comment type="caution">
    <text evidence="2">The sequence shown here is derived from an EMBL/GenBank/DDBJ whole genome shotgun (WGS) entry which is preliminary data.</text>
</comment>
<proteinExistence type="predicted"/>
<feature type="compositionally biased region" description="Low complexity" evidence="1">
    <location>
        <begin position="138"/>
        <end position="153"/>
    </location>
</feature>
<gene>
    <name evidence="2" type="ORF">HDK90DRAFT_471025</name>
</gene>